<dbReference type="SUPFAM" id="SSF48264">
    <property type="entry name" value="Cytochrome P450"/>
    <property type="match status" value="1"/>
</dbReference>
<dbReference type="EMBL" id="JAQJZL010000005">
    <property type="protein sequence ID" value="KAJ6041296.1"/>
    <property type="molecule type" value="Genomic_DNA"/>
</dbReference>
<sequence length="112" mass="12607">MGAIPPRQPLSGSVQFPPRALPGRSPVRERQSSCLAAVPSRAQSLFRQSTLFLLADPTQSLATAVIRTVFARLLWNFDLRISDESRSWIDQKIFLMREKGPLKVYLTPRGLE</sequence>
<accession>A0AAD6N8B3</accession>
<name>A0AAD6N8B3_PENCN</name>
<dbReference type="Gene3D" id="1.10.630.10">
    <property type="entry name" value="Cytochrome P450"/>
    <property type="match status" value="1"/>
</dbReference>
<protein>
    <submittedName>
        <fullName evidence="3">Uncharacterized protein</fullName>
    </submittedName>
</protein>
<dbReference type="GO" id="GO:0016705">
    <property type="term" value="F:oxidoreductase activity, acting on paired donors, with incorporation or reduction of molecular oxygen"/>
    <property type="evidence" value="ECO:0007669"/>
    <property type="project" value="InterPro"/>
</dbReference>
<feature type="region of interest" description="Disordered" evidence="1">
    <location>
        <begin position="1"/>
        <end position="26"/>
    </location>
</feature>
<evidence type="ECO:0000313" key="3">
    <source>
        <dbReference type="EMBL" id="KAJ6041296.1"/>
    </source>
</evidence>
<dbReference type="EMBL" id="JAQJZL010000009">
    <property type="protein sequence ID" value="KAJ6037980.1"/>
    <property type="molecule type" value="Genomic_DNA"/>
</dbReference>
<dbReference type="Proteomes" id="UP001219568">
    <property type="component" value="Unassembled WGS sequence"/>
</dbReference>
<dbReference type="AlphaFoldDB" id="A0AAD6N8B3"/>
<comment type="caution">
    <text evidence="3">The sequence shown here is derived from an EMBL/GenBank/DDBJ whole genome shotgun (WGS) entry which is preliminary data.</text>
</comment>
<evidence type="ECO:0000313" key="2">
    <source>
        <dbReference type="EMBL" id="KAJ6037980.1"/>
    </source>
</evidence>
<proteinExistence type="predicted"/>
<reference evidence="3" key="2">
    <citation type="submission" date="2023-01" db="EMBL/GenBank/DDBJ databases">
        <authorList>
            <person name="Petersen C."/>
        </authorList>
    </citation>
    <scope>NUCLEOTIDE SEQUENCE</scope>
    <source>
        <strain evidence="3">IBT 15450</strain>
    </source>
</reference>
<gene>
    <name evidence="3" type="ORF">N7460_006686</name>
    <name evidence="2" type="ORF">N7460_007751</name>
</gene>
<organism evidence="3 4">
    <name type="scientific">Penicillium canescens</name>
    <dbReference type="NCBI Taxonomy" id="5083"/>
    <lineage>
        <taxon>Eukaryota</taxon>
        <taxon>Fungi</taxon>
        <taxon>Dikarya</taxon>
        <taxon>Ascomycota</taxon>
        <taxon>Pezizomycotina</taxon>
        <taxon>Eurotiomycetes</taxon>
        <taxon>Eurotiomycetidae</taxon>
        <taxon>Eurotiales</taxon>
        <taxon>Aspergillaceae</taxon>
        <taxon>Penicillium</taxon>
    </lineage>
</organism>
<reference evidence="3" key="1">
    <citation type="journal article" date="2023" name="IMA Fungus">
        <title>Comparative genomic study of the Penicillium genus elucidates a diverse pangenome and 15 lateral gene transfer events.</title>
        <authorList>
            <person name="Petersen C."/>
            <person name="Sorensen T."/>
            <person name="Nielsen M.R."/>
            <person name="Sondergaard T.E."/>
            <person name="Sorensen J.L."/>
            <person name="Fitzpatrick D.A."/>
            <person name="Frisvad J.C."/>
            <person name="Nielsen K.L."/>
        </authorList>
    </citation>
    <scope>NUCLEOTIDE SEQUENCE</scope>
    <source>
        <strain evidence="3">IBT 15450</strain>
    </source>
</reference>
<dbReference type="GO" id="GO:0004497">
    <property type="term" value="F:monooxygenase activity"/>
    <property type="evidence" value="ECO:0007669"/>
    <property type="project" value="InterPro"/>
</dbReference>
<dbReference type="GO" id="GO:0005506">
    <property type="term" value="F:iron ion binding"/>
    <property type="evidence" value="ECO:0007669"/>
    <property type="project" value="InterPro"/>
</dbReference>
<keyword evidence="4" id="KW-1185">Reference proteome</keyword>
<dbReference type="GO" id="GO:0020037">
    <property type="term" value="F:heme binding"/>
    <property type="evidence" value="ECO:0007669"/>
    <property type="project" value="InterPro"/>
</dbReference>
<evidence type="ECO:0000313" key="4">
    <source>
        <dbReference type="Proteomes" id="UP001219568"/>
    </source>
</evidence>
<dbReference type="InterPro" id="IPR036396">
    <property type="entry name" value="Cyt_P450_sf"/>
</dbReference>
<evidence type="ECO:0000256" key="1">
    <source>
        <dbReference type="SAM" id="MobiDB-lite"/>
    </source>
</evidence>